<dbReference type="GO" id="GO:0010507">
    <property type="term" value="P:negative regulation of autophagy"/>
    <property type="evidence" value="ECO:0007669"/>
    <property type="project" value="TreeGrafter"/>
</dbReference>
<evidence type="ECO:0000256" key="2">
    <source>
        <dbReference type="ARBA" id="ARBA00022741"/>
    </source>
</evidence>
<dbReference type="KEGG" id="eiv:EIN_098490"/>
<dbReference type="VEuPathDB" id="AmoebaDB:EIN_098490"/>
<dbReference type="GO" id="GO:1904263">
    <property type="term" value="P:positive regulation of TORC1 signaling"/>
    <property type="evidence" value="ECO:0007669"/>
    <property type="project" value="TreeGrafter"/>
</dbReference>
<dbReference type="Pfam" id="PF04670">
    <property type="entry name" value="Gtr1_RagA"/>
    <property type="match status" value="1"/>
</dbReference>
<evidence type="ECO:0000256" key="1">
    <source>
        <dbReference type="ARBA" id="ARBA00007756"/>
    </source>
</evidence>
<dbReference type="GO" id="GO:1990131">
    <property type="term" value="C:Gtr1-Gtr2 GTPase complex"/>
    <property type="evidence" value="ECO:0007669"/>
    <property type="project" value="TreeGrafter"/>
</dbReference>
<dbReference type="PANTHER" id="PTHR11259:SF2">
    <property type="entry name" value="GH16429P"/>
    <property type="match status" value="1"/>
</dbReference>
<gene>
    <name evidence="4" type="ORF">EIN_098490</name>
</gene>
<dbReference type="InterPro" id="IPR006762">
    <property type="entry name" value="Gtr1_RagA"/>
</dbReference>
<proteinExistence type="inferred from homology"/>
<comment type="similarity">
    <text evidence="1">Belongs to the GTR/RAG GTP-binding protein family.</text>
</comment>
<keyword evidence="2" id="KW-0547">Nucleotide-binding</keyword>
<dbReference type="OrthoDB" id="26136at2759"/>
<keyword evidence="5" id="KW-1185">Reference proteome</keyword>
<evidence type="ECO:0000256" key="3">
    <source>
        <dbReference type="ARBA" id="ARBA00023134"/>
    </source>
</evidence>
<dbReference type="RefSeq" id="XP_004254293.1">
    <property type="nucleotide sequence ID" value="XM_004254245.1"/>
</dbReference>
<dbReference type="Proteomes" id="UP000014680">
    <property type="component" value="Unassembled WGS sequence"/>
</dbReference>
<evidence type="ECO:0008006" key="6">
    <source>
        <dbReference type="Google" id="ProtNLM"/>
    </source>
</evidence>
<dbReference type="AlphaFoldDB" id="A0A0A1U0W3"/>
<keyword evidence="3" id="KW-0342">GTP-binding</keyword>
<reference evidence="4 5" key="1">
    <citation type="submission" date="2012-10" db="EMBL/GenBank/DDBJ databases">
        <authorList>
            <person name="Zafar N."/>
            <person name="Inman J."/>
            <person name="Hall N."/>
            <person name="Lorenzi H."/>
            <person name="Caler E."/>
        </authorList>
    </citation>
    <scope>NUCLEOTIDE SEQUENCE [LARGE SCALE GENOMIC DNA]</scope>
    <source>
        <strain evidence="4 5">IP1</strain>
    </source>
</reference>
<organism evidence="4 5">
    <name type="scientific">Entamoeba invadens IP1</name>
    <dbReference type="NCBI Taxonomy" id="370355"/>
    <lineage>
        <taxon>Eukaryota</taxon>
        <taxon>Amoebozoa</taxon>
        <taxon>Evosea</taxon>
        <taxon>Archamoebae</taxon>
        <taxon>Mastigamoebida</taxon>
        <taxon>Entamoebidae</taxon>
        <taxon>Entamoeba</taxon>
    </lineage>
</organism>
<sequence length="305" mass="34787">MSKRQLVLLVGLPYVGKSSIHRVVFGKKTPGETVNFKPTTHIQKIKVEGFSTPIEVWDIPGKVLMEMDETMMVKMLEETVAVVYVFNCQTQSFSEQIKYMTQFIELAYKTNNTILFDFLLHKWDAESLIADKIDMKATVESLAQKSLAAQKIPIDFTLTMTSIYDNSLFLFFSSTFNLILKNTAAFSSLLQSFTTVCPVLDAFIVHTPTRFYIATNKGNPHSYGFLKEAFSFFLDVFSTYSTEQQMVSGKTVIECGNNMFVYIKVISQYFCLAMLVDKENSKNITVYDYNFDLFKASVLKILECN</sequence>
<dbReference type="GO" id="GO:0005634">
    <property type="term" value="C:nucleus"/>
    <property type="evidence" value="ECO:0007669"/>
    <property type="project" value="TreeGrafter"/>
</dbReference>
<dbReference type="EMBL" id="KB206860">
    <property type="protein sequence ID" value="ELP87522.1"/>
    <property type="molecule type" value="Genomic_DNA"/>
</dbReference>
<protein>
    <recommendedName>
        <fullName evidence="6">GTP-binding protein</fullName>
    </recommendedName>
</protein>
<dbReference type="Gene3D" id="3.30.450.190">
    <property type="match status" value="1"/>
</dbReference>
<dbReference type="PANTHER" id="PTHR11259">
    <property type="entry name" value="RAS-RELATED GTP BINDING RAG/GTR YEAST"/>
    <property type="match status" value="1"/>
</dbReference>
<evidence type="ECO:0000313" key="4">
    <source>
        <dbReference type="EMBL" id="ELP87522.1"/>
    </source>
</evidence>
<accession>A0A0A1U0W3</accession>
<dbReference type="GO" id="GO:0009267">
    <property type="term" value="P:cellular response to starvation"/>
    <property type="evidence" value="ECO:0007669"/>
    <property type="project" value="TreeGrafter"/>
</dbReference>
<dbReference type="GO" id="GO:0005525">
    <property type="term" value="F:GTP binding"/>
    <property type="evidence" value="ECO:0007669"/>
    <property type="project" value="UniProtKB-KW"/>
</dbReference>
<dbReference type="InterPro" id="IPR027417">
    <property type="entry name" value="P-loop_NTPase"/>
</dbReference>
<dbReference type="Gene3D" id="3.40.50.300">
    <property type="entry name" value="P-loop containing nucleotide triphosphate hydrolases"/>
    <property type="match status" value="1"/>
</dbReference>
<name>A0A0A1U0W3_ENTIV</name>
<dbReference type="SUPFAM" id="SSF52540">
    <property type="entry name" value="P-loop containing nucleoside triphosphate hydrolases"/>
    <property type="match status" value="1"/>
</dbReference>
<dbReference type="GeneID" id="14886454"/>
<evidence type="ECO:0000313" key="5">
    <source>
        <dbReference type="Proteomes" id="UP000014680"/>
    </source>
</evidence>
<dbReference type="OMA" id="GAYFNDP"/>
<dbReference type="GO" id="GO:0003924">
    <property type="term" value="F:GTPase activity"/>
    <property type="evidence" value="ECO:0007669"/>
    <property type="project" value="TreeGrafter"/>
</dbReference>
<dbReference type="GO" id="GO:0005764">
    <property type="term" value="C:lysosome"/>
    <property type="evidence" value="ECO:0007669"/>
    <property type="project" value="TreeGrafter"/>
</dbReference>